<dbReference type="EMBL" id="ML769701">
    <property type="protein sequence ID" value="KAE9389337.1"/>
    <property type="molecule type" value="Genomic_DNA"/>
</dbReference>
<feature type="non-terminal residue" evidence="1">
    <location>
        <position position="86"/>
    </location>
</feature>
<dbReference type="InterPro" id="IPR041078">
    <property type="entry name" value="Plavaka"/>
</dbReference>
<dbReference type="Pfam" id="PF18759">
    <property type="entry name" value="Plavaka"/>
    <property type="match status" value="1"/>
</dbReference>
<proteinExistence type="predicted"/>
<feature type="non-terminal residue" evidence="1">
    <location>
        <position position="1"/>
    </location>
</feature>
<dbReference type="AlphaFoldDB" id="A0A6A4GW98"/>
<name>A0A6A4GW98_9AGAR</name>
<organism evidence="1 2">
    <name type="scientific">Gymnopus androsaceus JB14</name>
    <dbReference type="NCBI Taxonomy" id="1447944"/>
    <lineage>
        <taxon>Eukaryota</taxon>
        <taxon>Fungi</taxon>
        <taxon>Dikarya</taxon>
        <taxon>Basidiomycota</taxon>
        <taxon>Agaricomycotina</taxon>
        <taxon>Agaricomycetes</taxon>
        <taxon>Agaricomycetidae</taxon>
        <taxon>Agaricales</taxon>
        <taxon>Marasmiineae</taxon>
        <taxon>Omphalotaceae</taxon>
        <taxon>Gymnopus</taxon>
    </lineage>
</organism>
<accession>A0A6A4GW98</accession>
<dbReference type="OrthoDB" id="2418900at2759"/>
<evidence type="ECO:0000313" key="1">
    <source>
        <dbReference type="EMBL" id="KAE9389337.1"/>
    </source>
</evidence>
<sequence>SGSKQAYPVYLTLGNIPKSLRRKPSQQACILLAYLPYSGRHQRLFHDAMRHVFSPLVEAGKEGVEMASADGAIRRVHPVLASYVAD</sequence>
<protein>
    <submittedName>
        <fullName evidence="1">Uncharacterized protein</fullName>
    </submittedName>
</protein>
<gene>
    <name evidence="1" type="ORF">BT96DRAFT_766036</name>
</gene>
<evidence type="ECO:0000313" key="2">
    <source>
        <dbReference type="Proteomes" id="UP000799118"/>
    </source>
</evidence>
<reference evidence="1" key="1">
    <citation type="journal article" date="2019" name="Environ. Microbiol.">
        <title>Fungal ecological strategies reflected in gene transcription - a case study of two litter decomposers.</title>
        <authorList>
            <person name="Barbi F."/>
            <person name="Kohler A."/>
            <person name="Barry K."/>
            <person name="Baskaran P."/>
            <person name="Daum C."/>
            <person name="Fauchery L."/>
            <person name="Ihrmark K."/>
            <person name="Kuo A."/>
            <person name="LaButti K."/>
            <person name="Lipzen A."/>
            <person name="Morin E."/>
            <person name="Grigoriev I.V."/>
            <person name="Henrissat B."/>
            <person name="Lindahl B."/>
            <person name="Martin F."/>
        </authorList>
    </citation>
    <scope>NUCLEOTIDE SEQUENCE</scope>
    <source>
        <strain evidence="1">JB14</strain>
    </source>
</reference>
<dbReference type="Proteomes" id="UP000799118">
    <property type="component" value="Unassembled WGS sequence"/>
</dbReference>
<keyword evidence="2" id="KW-1185">Reference proteome</keyword>